<protein>
    <submittedName>
        <fullName evidence="1">Uncharacterized protein</fullName>
    </submittedName>
</protein>
<name>A0A1I8EY78_WUCBA</name>
<sequence>MFTSSYPKRLLFALRRSNLAAENLRESTNLILYYHSTTSTPTSSAIIQESIMNITTAGCDLGSHASAETLPRPSRAYRIIDSNISQKILQQLVADKLAAAQTTGKGTKFLKRKGSSKGTTNFFFQRQSNFGSQIWNRTDELPLISKAPIFRTHCDVVRTSSFSGNQTQIIRKHLDYNRNSLPVNITALNNDFSVQKCYMFAFLSVK</sequence>
<accession>A0A1I8EY78</accession>
<evidence type="ECO:0000313" key="1">
    <source>
        <dbReference type="WBParaSite" id="maker-PairedContig_60-snap-gene-0.4-mRNA-1"/>
    </source>
</evidence>
<dbReference type="AlphaFoldDB" id="A0A1I8EY78"/>
<proteinExistence type="predicted"/>
<dbReference type="WBParaSite" id="maker-PairedContig_60-snap-gene-0.4-mRNA-1">
    <property type="protein sequence ID" value="maker-PairedContig_60-snap-gene-0.4-mRNA-1"/>
    <property type="gene ID" value="maker-PairedContig_60-snap-gene-0.4"/>
</dbReference>
<reference evidence="1" key="1">
    <citation type="submission" date="2016-11" db="UniProtKB">
        <authorList>
            <consortium name="WormBaseParasite"/>
        </authorList>
    </citation>
    <scope>IDENTIFICATION</scope>
    <source>
        <strain evidence="1">pt0022</strain>
    </source>
</reference>
<dbReference type="STRING" id="6293.A0A1I8EY78"/>
<organism evidence="1">
    <name type="scientific">Wuchereria bancrofti</name>
    <dbReference type="NCBI Taxonomy" id="6293"/>
    <lineage>
        <taxon>Eukaryota</taxon>
        <taxon>Metazoa</taxon>
        <taxon>Ecdysozoa</taxon>
        <taxon>Nematoda</taxon>
        <taxon>Chromadorea</taxon>
        <taxon>Rhabditida</taxon>
        <taxon>Spirurina</taxon>
        <taxon>Spiruromorpha</taxon>
        <taxon>Filarioidea</taxon>
        <taxon>Onchocercidae</taxon>
        <taxon>Wuchereria</taxon>
    </lineage>
</organism>